<dbReference type="CDD" id="cd03801">
    <property type="entry name" value="GT4_PimA-like"/>
    <property type="match status" value="1"/>
</dbReference>
<evidence type="ECO:0000259" key="1">
    <source>
        <dbReference type="Pfam" id="PF00534"/>
    </source>
</evidence>
<protein>
    <submittedName>
        <fullName evidence="2">Glycosyltransferase family 4 protein</fullName>
    </submittedName>
</protein>
<dbReference type="RefSeq" id="WP_265673460.1">
    <property type="nucleotide sequence ID" value="NZ_JAKRRY010000002.1"/>
</dbReference>
<dbReference type="Proteomes" id="UP001155587">
    <property type="component" value="Unassembled WGS sequence"/>
</dbReference>
<dbReference type="Gene3D" id="3.40.50.2000">
    <property type="entry name" value="Glycogen Phosphorylase B"/>
    <property type="match status" value="1"/>
</dbReference>
<dbReference type="AlphaFoldDB" id="A0A9X3HUZ7"/>
<reference evidence="2" key="1">
    <citation type="submission" date="2022-02" db="EMBL/GenBank/DDBJ databases">
        <title>Vibrio sp. nov, a new bacterium isolated from seawater.</title>
        <authorList>
            <person name="Yuan Y."/>
        </authorList>
    </citation>
    <scope>NUCLEOTIDE SEQUENCE</scope>
    <source>
        <strain evidence="2">ZSDZ65</strain>
    </source>
</reference>
<dbReference type="EMBL" id="JAKRRY010000002">
    <property type="protein sequence ID" value="MCW8345005.1"/>
    <property type="molecule type" value="Genomic_DNA"/>
</dbReference>
<evidence type="ECO:0000313" key="3">
    <source>
        <dbReference type="Proteomes" id="UP001155587"/>
    </source>
</evidence>
<dbReference type="SUPFAM" id="SSF53756">
    <property type="entry name" value="UDP-Glycosyltransferase/glycogen phosphorylase"/>
    <property type="match status" value="1"/>
</dbReference>
<dbReference type="GO" id="GO:0016757">
    <property type="term" value="F:glycosyltransferase activity"/>
    <property type="evidence" value="ECO:0007669"/>
    <property type="project" value="InterPro"/>
</dbReference>
<feature type="domain" description="Glycosyl transferase family 1" evidence="1">
    <location>
        <begin position="268"/>
        <end position="354"/>
    </location>
</feature>
<dbReference type="PANTHER" id="PTHR45947">
    <property type="entry name" value="SULFOQUINOVOSYL TRANSFERASE SQD2"/>
    <property type="match status" value="1"/>
</dbReference>
<organism evidence="2 3">
    <name type="scientific">Vibrio qingdaonensis</name>
    <dbReference type="NCBI Taxonomy" id="2829491"/>
    <lineage>
        <taxon>Bacteria</taxon>
        <taxon>Pseudomonadati</taxon>
        <taxon>Pseudomonadota</taxon>
        <taxon>Gammaproteobacteria</taxon>
        <taxon>Vibrionales</taxon>
        <taxon>Vibrionaceae</taxon>
        <taxon>Vibrio</taxon>
    </lineage>
</organism>
<gene>
    <name evidence="2" type="ORF">MD535_03040</name>
</gene>
<accession>A0A9X3HUZ7</accession>
<keyword evidence="3" id="KW-1185">Reference proteome</keyword>
<sequence>MSNLNPVPDSKSTPNRHAVIFDPMPFHGGSKVATQAILSVCDEPDFSVSVITAHPQGWQEYARTEGKEIKILTIPFSSWMSSITGRAFYLVLLFRLCLCMAYLTWLPKATLLIGTTQPGSDMVLYLLKTLLKLPIIQFIHGPVGNSRSVAWCLKQADQIYYLESTEASITLALSMLNDGTQLCHINATPFINGLSVSQWPSLRQQSQARVFWAASLLKWKNLDLLTAAIKSMDCPAEGDICYIKPSAMISQHEQCQAPQPLATLSWHEQPDNLDDIRKQCSIFVSTSTHEPFGLSVLEAMAAGLCPVIPEDGAYWDQILTDNVDCLKYQPNNATSLADKLVLLNQSPLLREEISIATLEKAQHYRADICYHDAAHSISILSQPMCLRESSHE</sequence>
<dbReference type="InterPro" id="IPR001296">
    <property type="entry name" value="Glyco_trans_1"/>
</dbReference>
<name>A0A9X3HUZ7_9VIBR</name>
<proteinExistence type="predicted"/>
<evidence type="ECO:0000313" key="2">
    <source>
        <dbReference type="EMBL" id="MCW8345005.1"/>
    </source>
</evidence>
<comment type="caution">
    <text evidence="2">The sequence shown here is derived from an EMBL/GenBank/DDBJ whole genome shotgun (WGS) entry which is preliminary data.</text>
</comment>
<dbReference type="InterPro" id="IPR050194">
    <property type="entry name" value="Glycosyltransferase_grp1"/>
</dbReference>
<dbReference type="PANTHER" id="PTHR45947:SF3">
    <property type="entry name" value="SULFOQUINOVOSYL TRANSFERASE SQD2"/>
    <property type="match status" value="1"/>
</dbReference>
<dbReference type="Pfam" id="PF00534">
    <property type="entry name" value="Glycos_transf_1"/>
    <property type="match status" value="1"/>
</dbReference>